<evidence type="ECO:0000256" key="1">
    <source>
        <dbReference type="ARBA" id="ARBA00022692"/>
    </source>
</evidence>
<keyword evidence="7" id="KW-1185">Reference proteome</keyword>
<keyword evidence="1 4" id="KW-0812">Transmembrane</keyword>
<dbReference type="SUPFAM" id="SSF103473">
    <property type="entry name" value="MFS general substrate transporter"/>
    <property type="match status" value="1"/>
</dbReference>
<dbReference type="InterPro" id="IPR036259">
    <property type="entry name" value="MFS_trans_sf"/>
</dbReference>
<accession>A0A1L9NWH8</accession>
<feature type="transmembrane region" description="Helical" evidence="4">
    <location>
        <begin position="28"/>
        <end position="49"/>
    </location>
</feature>
<evidence type="ECO:0000256" key="3">
    <source>
        <dbReference type="ARBA" id="ARBA00023136"/>
    </source>
</evidence>
<dbReference type="EMBL" id="MLCB01000139">
    <property type="protein sequence ID" value="OJI93581.1"/>
    <property type="molecule type" value="Genomic_DNA"/>
</dbReference>
<evidence type="ECO:0000256" key="2">
    <source>
        <dbReference type="ARBA" id="ARBA00022989"/>
    </source>
</evidence>
<reference evidence="6 7" key="1">
    <citation type="submission" date="2016-10" db="EMBL/GenBank/DDBJ databases">
        <title>Genome sequence of Planktotalea frisia SH6-1.</title>
        <authorList>
            <person name="Poehlein A."/>
            <person name="Bakenhus I."/>
            <person name="Voget S."/>
            <person name="Brinkhoff T."/>
            <person name="Simon M."/>
        </authorList>
    </citation>
    <scope>NUCLEOTIDE SEQUENCE [LARGE SCALE GENOMIC DNA]</scope>
    <source>
        <strain evidence="6 7">SH6-1</strain>
    </source>
</reference>
<sequence length="353" mass="37673">MYTVGTTASAIVMVWAGRQADIFRVRTLGAISLIALALACVAMAVNPWLWALPLVIFALRLTGQGMMSHIAAVAMARWFVATRGRALSIAALGFSMGQAFLPIAVVALMALLDWHVIWLLCAGIALLGVPLLMTLLSKERTPASMAQSSDSLGMSGLHWSRKDMLHHPLFWLMVPAILGPSAFNTAFFFHQVHYATVVGISTLQMVSYFPFFTAVTVIAMIATGALVDRLGTAKLLPFHQLPMVAAFVIFATHMLGLGWGFFFLALTAGAQATLIAAFWAEFYGTAHLGAIKAVAAAVMVLGSAIGPGLTGILIDFGIGIASQYIWVAVYFVLTSLSIWIGISTSRKLLPSAA</sequence>
<organism evidence="6 7">
    <name type="scientific">Planktotalea frisia</name>
    <dbReference type="NCBI Taxonomy" id="696762"/>
    <lineage>
        <taxon>Bacteria</taxon>
        <taxon>Pseudomonadati</taxon>
        <taxon>Pseudomonadota</taxon>
        <taxon>Alphaproteobacteria</taxon>
        <taxon>Rhodobacterales</taxon>
        <taxon>Paracoccaceae</taxon>
        <taxon>Planktotalea</taxon>
    </lineage>
</organism>
<dbReference type="PROSITE" id="PS50850">
    <property type="entry name" value="MFS"/>
    <property type="match status" value="1"/>
</dbReference>
<dbReference type="Pfam" id="PF07690">
    <property type="entry name" value="MFS_1"/>
    <property type="match status" value="1"/>
</dbReference>
<dbReference type="Proteomes" id="UP000184514">
    <property type="component" value="Unassembled WGS sequence"/>
</dbReference>
<feature type="transmembrane region" description="Helical" evidence="4">
    <location>
        <begin position="261"/>
        <end position="282"/>
    </location>
</feature>
<dbReference type="InterPro" id="IPR020846">
    <property type="entry name" value="MFS_dom"/>
</dbReference>
<feature type="transmembrane region" description="Helical" evidence="4">
    <location>
        <begin position="294"/>
        <end position="318"/>
    </location>
</feature>
<feature type="domain" description="Major facilitator superfamily (MFS) profile" evidence="5">
    <location>
        <begin position="1"/>
        <end position="346"/>
    </location>
</feature>
<dbReference type="AlphaFoldDB" id="A0A1L9NWH8"/>
<dbReference type="InterPro" id="IPR011701">
    <property type="entry name" value="MFS"/>
</dbReference>
<feature type="transmembrane region" description="Helical" evidence="4">
    <location>
        <begin position="209"/>
        <end position="228"/>
    </location>
</feature>
<feature type="transmembrane region" description="Helical" evidence="4">
    <location>
        <begin position="87"/>
        <end position="110"/>
    </location>
</feature>
<name>A0A1L9NWH8_9RHOB</name>
<protein>
    <submittedName>
        <fullName evidence="6">Major facilitator superfamily protein</fullName>
    </submittedName>
</protein>
<dbReference type="STRING" id="696762.PFRI_22100"/>
<evidence type="ECO:0000256" key="4">
    <source>
        <dbReference type="SAM" id="Phobius"/>
    </source>
</evidence>
<evidence type="ECO:0000313" key="7">
    <source>
        <dbReference type="Proteomes" id="UP000184514"/>
    </source>
</evidence>
<feature type="transmembrane region" description="Helical" evidence="4">
    <location>
        <begin position="169"/>
        <end position="189"/>
    </location>
</feature>
<keyword evidence="3 4" id="KW-0472">Membrane</keyword>
<evidence type="ECO:0000313" key="6">
    <source>
        <dbReference type="EMBL" id="OJI93581.1"/>
    </source>
</evidence>
<dbReference type="PANTHER" id="PTHR11360">
    <property type="entry name" value="MONOCARBOXYLATE TRANSPORTER"/>
    <property type="match status" value="1"/>
</dbReference>
<feature type="transmembrane region" description="Helical" evidence="4">
    <location>
        <begin position="55"/>
        <end position="80"/>
    </location>
</feature>
<dbReference type="InterPro" id="IPR050327">
    <property type="entry name" value="Proton-linked_MCT"/>
</dbReference>
<evidence type="ECO:0000259" key="5">
    <source>
        <dbReference type="PROSITE" id="PS50850"/>
    </source>
</evidence>
<dbReference type="PANTHER" id="PTHR11360:SF308">
    <property type="entry name" value="BLL3089 PROTEIN"/>
    <property type="match status" value="1"/>
</dbReference>
<feature type="transmembrane region" description="Helical" evidence="4">
    <location>
        <begin position="235"/>
        <end position="255"/>
    </location>
</feature>
<comment type="caution">
    <text evidence="6">The sequence shown here is derived from an EMBL/GenBank/DDBJ whole genome shotgun (WGS) entry which is preliminary data.</text>
</comment>
<proteinExistence type="predicted"/>
<feature type="transmembrane region" description="Helical" evidence="4">
    <location>
        <begin position="116"/>
        <end position="136"/>
    </location>
</feature>
<dbReference type="GO" id="GO:0022857">
    <property type="term" value="F:transmembrane transporter activity"/>
    <property type="evidence" value="ECO:0007669"/>
    <property type="project" value="InterPro"/>
</dbReference>
<gene>
    <name evidence="6" type="ORF">PFRI_22100</name>
</gene>
<dbReference type="Gene3D" id="1.20.1250.20">
    <property type="entry name" value="MFS general substrate transporter like domains"/>
    <property type="match status" value="1"/>
</dbReference>
<feature type="transmembrane region" description="Helical" evidence="4">
    <location>
        <begin position="324"/>
        <end position="342"/>
    </location>
</feature>
<keyword evidence="2 4" id="KW-1133">Transmembrane helix</keyword>